<keyword evidence="3" id="KW-0732">Signal</keyword>
<accession>A0ABV2T078</accession>
<evidence type="ECO:0000259" key="6">
    <source>
        <dbReference type="Pfam" id="PF07980"/>
    </source>
</evidence>
<evidence type="ECO:0000259" key="7">
    <source>
        <dbReference type="Pfam" id="PF14322"/>
    </source>
</evidence>
<dbReference type="InterPro" id="IPR012944">
    <property type="entry name" value="SusD_RagB_dom"/>
</dbReference>
<evidence type="ECO:0000256" key="5">
    <source>
        <dbReference type="ARBA" id="ARBA00023237"/>
    </source>
</evidence>
<feature type="domain" description="SusD-like N-terminal" evidence="7">
    <location>
        <begin position="107"/>
        <end position="233"/>
    </location>
</feature>
<dbReference type="Gene3D" id="1.25.40.390">
    <property type="match status" value="1"/>
</dbReference>
<dbReference type="Proteomes" id="UP001549749">
    <property type="component" value="Unassembled WGS sequence"/>
</dbReference>
<protein>
    <submittedName>
        <fullName evidence="8">RagB/SusD family nutrient uptake outer membrane protein</fullName>
    </submittedName>
</protein>
<keyword evidence="4" id="KW-0472">Membrane</keyword>
<feature type="domain" description="RagB/SusD" evidence="6">
    <location>
        <begin position="323"/>
        <end position="602"/>
    </location>
</feature>
<organism evidence="8 9">
    <name type="scientific">Chitinophaga defluvii</name>
    <dbReference type="NCBI Taxonomy" id="3163343"/>
    <lineage>
        <taxon>Bacteria</taxon>
        <taxon>Pseudomonadati</taxon>
        <taxon>Bacteroidota</taxon>
        <taxon>Chitinophagia</taxon>
        <taxon>Chitinophagales</taxon>
        <taxon>Chitinophagaceae</taxon>
        <taxon>Chitinophaga</taxon>
    </lineage>
</organism>
<dbReference type="PROSITE" id="PS51257">
    <property type="entry name" value="PROKAR_LIPOPROTEIN"/>
    <property type="match status" value="1"/>
</dbReference>
<keyword evidence="9" id="KW-1185">Reference proteome</keyword>
<name>A0ABV2T078_9BACT</name>
<dbReference type="EMBL" id="JBEXAC010000001">
    <property type="protein sequence ID" value="MET6996434.1"/>
    <property type="molecule type" value="Genomic_DNA"/>
</dbReference>
<evidence type="ECO:0000256" key="3">
    <source>
        <dbReference type="ARBA" id="ARBA00022729"/>
    </source>
</evidence>
<dbReference type="SUPFAM" id="SSF48452">
    <property type="entry name" value="TPR-like"/>
    <property type="match status" value="1"/>
</dbReference>
<sequence length="603" mass="67875">MKRIAILFLSGVLLSTSCQKDILNKQPLDRIADNIVWKDIKAIQANLAGSYSMMSVLENETPDKYIGIRPGVGWTLEAQVGVTLINNITDEATWGMYPQWSNFRSSGITINGGLLEWWENAYIILRQLNDFIEKVPQSPIDEESKKSLLAEARFLRAFNYFSMVKRYGGVPLILNAQSINEPYEKLYPKRNSEKELYDFVISEMDAVYNDLPPKAISGRASKYAALTLKSRAALYAGSIAEYGTVQLGGLLGIPAGEAKAYYQKSYDASKIIIDDGVNSLYNVDANKAKNFRDLFLAKNSVEAIFVVAHNDKDMISAGGNGWYYDFMQGPMPNAWYNGNQNMPYLSFIASTYEKADGTLPDLSEATLTGKLWNDNEIWAGMEPRFYATIYTNGTTWLGAPIDWHKALKVNGQYLTDPNGAYQGVPHIGLQGQKSGPFTSFGVLKYLDEKHNNMVYDFASSQDWMVFRFAEVLLNHAEAAFKLNKPDEALAAVNAIRSRAGVQTRTAITFPLIQKERKAELAFEGHRYWDVRRWRIATTELTKRQTGLRYVRDFASGKLELEILQNVDGGANVKPVFESFNYYLPITNARTQQNPNLVENPGYK</sequence>
<reference evidence="8 9" key="1">
    <citation type="submission" date="2024-06" db="EMBL/GenBank/DDBJ databases">
        <title>Chitinophaga defluvii sp. nov., isolated from municipal sewage.</title>
        <authorList>
            <person name="Zhang L."/>
        </authorList>
    </citation>
    <scope>NUCLEOTIDE SEQUENCE [LARGE SCALE GENOMIC DNA]</scope>
    <source>
        <strain evidence="8 9">H8</strain>
    </source>
</reference>
<proteinExistence type="inferred from homology"/>
<comment type="subcellular location">
    <subcellularLocation>
        <location evidence="1">Cell outer membrane</location>
    </subcellularLocation>
</comment>
<evidence type="ECO:0000256" key="2">
    <source>
        <dbReference type="ARBA" id="ARBA00006275"/>
    </source>
</evidence>
<evidence type="ECO:0000313" key="9">
    <source>
        <dbReference type="Proteomes" id="UP001549749"/>
    </source>
</evidence>
<dbReference type="RefSeq" id="WP_354659076.1">
    <property type="nucleotide sequence ID" value="NZ_JBEXAC010000001.1"/>
</dbReference>
<gene>
    <name evidence="8" type="ORF">ABR189_03615</name>
</gene>
<keyword evidence="5" id="KW-0998">Cell outer membrane</keyword>
<dbReference type="InterPro" id="IPR011990">
    <property type="entry name" value="TPR-like_helical_dom_sf"/>
</dbReference>
<comment type="similarity">
    <text evidence="2">Belongs to the SusD family.</text>
</comment>
<dbReference type="InterPro" id="IPR033985">
    <property type="entry name" value="SusD-like_N"/>
</dbReference>
<evidence type="ECO:0000256" key="4">
    <source>
        <dbReference type="ARBA" id="ARBA00023136"/>
    </source>
</evidence>
<dbReference type="Pfam" id="PF07980">
    <property type="entry name" value="SusD_RagB"/>
    <property type="match status" value="1"/>
</dbReference>
<evidence type="ECO:0000313" key="8">
    <source>
        <dbReference type="EMBL" id="MET6996434.1"/>
    </source>
</evidence>
<dbReference type="Pfam" id="PF14322">
    <property type="entry name" value="SusD-like_3"/>
    <property type="match status" value="1"/>
</dbReference>
<evidence type="ECO:0000256" key="1">
    <source>
        <dbReference type="ARBA" id="ARBA00004442"/>
    </source>
</evidence>
<comment type="caution">
    <text evidence="8">The sequence shown here is derived from an EMBL/GenBank/DDBJ whole genome shotgun (WGS) entry which is preliminary data.</text>
</comment>